<dbReference type="Pfam" id="PF01042">
    <property type="entry name" value="Ribonuc_L-PSP"/>
    <property type="match status" value="1"/>
</dbReference>
<sequence>MEPINAKNAPAAVGPYSHAVKVNDLLYCSGQIPLTKDGEVVNGSVTEQAEQVMKNIGAVLEEAGLDYSNVIKTMIFITDMNDFQDVNEVYGQYFKGKLPARSCVEVSRLPKDVNVEIEVIAAF</sequence>
<dbReference type="Gene3D" id="3.30.1330.40">
    <property type="entry name" value="RutC-like"/>
    <property type="match status" value="1"/>
</dbReference>
<comment type="caution">
    <text evidence="2">The sequence shown here is derived from an EMBL/GenBank/DDBJ whole genome shotgun (WGS) entry which is preliminary data.</text>
</comment>
<dbReference type="GO" id="GO:0019239">
    <property type="term" value="F:deaminase activity"/>
    <property type="evidence" value="ECO:0007669"/>
    <property type="project" value="TreeGrafter"/>
</dbReference>
<evidence type="ECO:0000256" key="1">
    <source>
        <dbReference type="ARBA" id="ARBA00010552"/>
    </source>
</evidence>
<protein>
    <submittedName>
        <fullName evidence="2">Enamine/imine deaminase</fullName>
    </submittedName>
</protein>
<evidence type="ECO:0000313" key="2">
    <source>
        <dbReference type="EMBL" id="CAD2071949.1"/>
    </source>
</evidence>
<dbReference type="AlphaFoldDB" id="A0A6V7R3H7"/>
<dbReference type="EMBL" id="CAJEWB010000004">
    <property type="protein sequence ID" value="CAD2071949.1"/>
    <property type="molecule type" value="Genomic_DNA"/>
</dbReference>
<dbReference type="PANTHER" id="PTHR11803">
    <property type="entry name" value="2-IMINOBUTANOATE/2-IMINOPROPANOATE DEAMINASE RIDA"/>
    <property type="match status" value="1"/>
</dbReference>
<dbReference type="SUPFAM" id="SSF55298">
    <property type="entry name" value="YjgF-like"/>
    <property type="match status" value="1"/>
</dbReference>
<dbReference type="FunFam" id="3.30.1330.40:FF:000001">
    <property type="entry name" value="L-PSP family endoribonuclease"/>
    <property type="match status" value="1"/>
</dbReference>
<reference evidence="2 3" key="1">
    <citation type="submission" date="2020-07" db="EMBL/GenBank/DDBJ databases">
        <authorList>
            <person name="Criscuolo A."/>
        </authorList>
    </citation>
    <scope>NUCLEOTIDE SEQUENCE [LARGE SCALE GENOMIC DNA]</scope>
    <source>
        <strain evidence="2">CIP107946</strain>
    </source>
</reference>
<proteinExistence type="inferred from homology"/>
<gene>
    <name evidence="2" type="primary">yabJ_1</name>
    <name evidence="2" type="ORF">JEOPIN946_00143</name>
</gene>
<dbReference type="PANTHER" id="PTHR11803:SF39">
    <property type="entry name" value="2-IMINOBUTANOATE_2-IMINOPROPANOATE DEAMINASE"/>
    <property type="match status" value="1"/>
</dbReference>
<dbReference type="NCBIfam" id="TIGR00004">
    <property type="entry name" value="Rid family detoxifying hydrolase"/>
    <property type="match status" value="1"/>
</dbReference>
<dbReference type="PROSITE" id="PS01094">
    <property type="entry name" value="UPF0076"/>
    <property type="match status" value="1"/>
</dbReference>
<dbReference type="InterPro" id="IPR019897">
    <property type="entry name" value="RidA_CS"/>
</dbReference>
<comment type="similarity">
    <text evidence="1">Belongs to the RutC family.</text>
</comment>
<dbReference type="InterPro" id="IPR006056">
    <property type="entry name" value="RidA"/>
</dbReference>
<evidence type="ECO:0000313" key="3">
    <source>
        <dbReference type="Proteomes" id="UP000588186"/>
    </source>
</evidence>
<accession>A0A6V7R3H7</accession>
<dbReference type="InterPro" id="IPR006175">
    <property type="entry name" value="YjgF/YER057c/UK114"/>
</dbReference>
<dbReference type="CDD" id="cd00448">
    <property type="entry name" value="YjgF_YER057c_UK114_family"/>
    <property type="match status" value="1"/>
</dbReference>
<dbReference type="Proteomes" id="UP000588186">
    <property type="component" value="Unassembled WGS sequence"/>
</dbReference>
<dbReference type="InterPro" id="IPR035959">
    <property type="entry name" value="RutC-like_sf"/>
</dbReference>
<organism evidence="2 3">
    <name type="scientific">Phocicoccus pinnipedialis</name>
    <dbReference type="NCBI Taxonomy" id="110845"/>
    <lineage>
        <taxon>Bacteria</taxon>
        <taxon>Bacillati</taxon>
        <taxon>Bacillota</taxon>
        <taxon>Bacilli</taxon>
        <taxon>Bacillales</taxon>
        <taxon>Salinicoccaceae</taxon>
        <taxon>Phocicoccus</taxon>
    </lineage>
</organism>
<dbReference type="RefSeq" id="WP_186075950.1">
    <property type="nucleotide sequence ID" value="NZ_CAJEWB010000004.1"/>
</dbReference>
<dbReference type="GO" id="GO:0005829">
    <property type="term" value="C:cytosol"/>
    <property type="evidence" value="ECO:0007669"/>
    <property type="project" value="TreeGrafter"/>
</dbReference>
<name>A0A6V7R3H7_9BACL</name>
<keyword evidence="3" id="KW-1185">Reference proteome</keyword>